<organism evidence="8 9">
    <name type="scientific">Prauserella oleivorans</name>
    <dbReference type="NCBI Taxonomy" id="1478153"/>
    <lineage>
        <taxon>Bacteria</taxon>
        <taxon>Bacillati</taxon>
        <taxon>Actinomycetota</taxon>
        <taxon>Actinomycetes</taxon>
        <taxon>Pseudonocardiales</taxon>
        <taxon>Pseudonocardiaceae</taxon>
        <taxon>Prauserella</taxon>
    </lineage>
</organism>
<dbReference type="RefSeq" id="WP_377391518.1">
    <property type="nucleotide sequence ID" value="NZ_JBHSAN010000024.1"/>
</dbReference>
<dbReference type="InterPro" id="IPR027417">
    <property type="entry name" value="P-loop_NTPase"/>
</dbReference>
<dbReference type="Proteomes" id="UP001597478">
    <property type="component" value="Unassembled WGS sequence"/>
</dbReference>
<dbReference type="SUPFAM" id="SSF55781">
    <property type="entry name" value="GAF domain-like"/>
    <property type="match status" value="1"/>
</dbReference>
<keyword evidence="9" id="KW-1185">Reference proteome</keyword>
<keyword evidence="5" id="KW-0804">Transcription</keyword>
<gene>
    <name evidence="8" type="ORF">ACFS2C_17685</name>
</gene>
<dbReference type="PROSITE" id="PS50045">
    <property type="entry name" value="SIGMA54_INTERACT_4"/>
    <property type="match status" value="1"/>
</dbReference>
<evidence type="ECO:0000256" key="6">
    <source>
        <dbReference type="SAM" id="MobiDB-lite"/>
    </source>
</evidence>
<dbReference type="InterPro" id="IPR029016">
    <property type="entry name" value="GAF-like_dom_sf"/>
</dbReference>
<dbReference type="PRINTS" id="PR01590">
    <property type="entry name" value="HTHFIS"/>
</dbReference>
<keyword evidence="3" id="KW-0805">Transcription regulation</keyword>
<dbReference type="Pfam" id="PF02954">
    <property type="entry name" value="HTH_8"/>
    <property type="match status" value="1"/>
</dbReference>
<dbReference type="InterPro" id="IPR009057">
    <property type="entry name" value="Homeodomain-like_sf"/>
</dbReference>
<evidence type="ECO:0000256" key="4">
    <source>
        <dbReference type="ARBA" id="ARBA00023125"/>
    </source>
</evidence>
<dbReference type="PANTHER" id="PTHR32071">
    <property type="entry name" value="TRANSCRIPTIONAL REGULATORY PROTEIN"/>
    <property type="match status" value="1"/>
</dbReference>
<dbReference type="Pfam" id="PF25601">
    <property type="entry name" value="AAA_lid_14"/>
    <property type="match status" value="1"/>
</dbReference>
<reference evidence="9" key="1">
    <citation type="journal article" date="2019" name="Int. J. Syst. Evol. Microbiol.">
        <title>The Global Catalogue of Microorganisms (GCM) 10K type strain sequencing project: providing services to taxonomists for standard genome sequencing and annotation.</title>
        <authorList>
            <consortium name="The Broad Institute Genomics Platform"/>
            <consortium name="The Broad Institute Genome Sequencing Center for Infectious Disease"/>
            <person name="Wu L."/>
            <person name="Ma J."/>
        </authorList>
    </citation>
    <scope>NUCLEOTIDE SEQUENCE [LARGE SCALE GENOMIC DNA]</scope>
    <source>
        <strain evidence="9">IBRC-M 10906</strain>
    </source>
</reference>
<feature type="compositionally biased region" description="Basic and acidic residues" evidence="6">
    <location>
        <begin position="27"/>
        <end position="37"/>
    </location>
</feature>
<dbReference type="Gene3D" id="1.10.10.60">
    <property type="entry name" value="Homeodomain-like"/>
    <property type="match status" value="1"/>
</dbReference>
<proteinExistence type="predicted"/>
<dbReference type="Pfam" id="PF01590">
    <property type="entry name" value="GAF"/>
    <property type="match status" value="1"/>
</dbReference>
<dbReference type="PANTHER" id="PTHR32071:SF122">
    <property type="entry name" value="SIGMA FACTOR"/>
    <property type="match status" value="1"/>
</dbReference>
<dbReference type="InterPro" id="IPR002078">
    <property type="entry name" value="Sigma_54_int"/>
</dbReference>
<dbReference type="Gene3D" id="3.30.450.40">
    <property type="match status" value="1"/>
</dbReference>
<keyword evidence="4" id="KW-0238">DNA-binding</keyword>
<evidence type="ECO:0000256" key="3">
    <source>
        <dbReference type="ARBA" id="ARBA00023015"/>
    </source>
</evidence>
<dbReference type="InterPro" id="IPR058031">
    <property type="entry name" value="AAA_lid_NorR"/>
</dbReference>
<feature type="region of interest" description="Disordered" evidence="6">
    <location>
        <begin position="335"/>
        <end position="362"/>
    </location>
</feature>
<accession>A0ABW5WBA9</accession>
<dbReference type="InterPro" id="IPR003018">
    <property type="entry name" value="GAF"/>
</dbReference>
<protein>
    <submittedName>
        <fullName evidence="8">Sigma-54-dependent Fis family transcriptional regulator</fullName>
    </submittedName>
</protein>
<keyword evidence="2" id="KW-0067">ATP-binding</keyword>
<evidence type="ECO:0000256" key="1">
    <source>
        <dbReference type="ARBA" id="ARBA00022741"/>
    </source>
</evidence>
<evidence type="ECO:0000259" key="7">
    <source>
        <dbReference type="PROSITE" id="PS50045"/>
    </source>
</evidence>
<keyword evidence="1" id="KW-0547">Nucleotide-binding</keyword>
<dbReference type="EMBL" id="JBHUOF010000021">
    <property type="protein sequence ID" value="MFD2801228.1"/>
    <property type="molecule type" value="Genomic_DNA"/>
</dbReference>
<dbReference type="SUPFAM" id="SSF46689">
    <property type="entry name" value="Homeodomain-like"/>
    <property type="match status" value="1"/>
</dbReference>
<feature type="domain" description="Sigma-54 factor interaction" evidence="7">
    <location>
        <begin position="338"/>
        <end position="477"/>
    </location>
</feature>
<dbReference type="SUPFAM" id="SSF52540">
    <property type="entry name" value="P-loop containing nucleoside triphosphate hydrolases"/>
    <property type="match status" value="1"/>
</dbReference>
<evidence type="ECO:0000256" key="2">
    <source>
        <dbReference type="ARBA" id="ARBA00022840"/>
    </source>
</evidence>
<evidence type="ECO:0000313" key="8">
    <source>
        <dbReference type="EMBL" id="MFD2801228.1"/>
    </source>
</evidence>
<name>A0ABW5WBA9_9PSEU</name>
<evidence type="ECO:0000313" key="9">
    <source>
        <dbReference type="Proteomes" id="UP001597478"/>
    </source>
</evidence>
<dbReference type="InterPro" id="IPR002197">
    <property type="entry name" value="HTH_Fis"/>
</dbReference>
<comment type="caution">
    <text evidence="8">The sequence shown here is derived from an EMBL/GenBank/DDBJ whole genome shotgun (WGS) entry which is preliminary data.</text>
</comment>
<feature type="region of interest" description="Disordered" evidence="6">
    <location>
        <begin position="16"/>
        <end position="37"/>
    </location>
</feature>
<dbReference type="Gene3D" id="1.10.8.60">
    <property type="match status" value="1"/>
</dbReference>
<evidence type="ECO:0000256" key="5">
    <source>
        <dbReference type="ARBA" id="ARBA00023163"/>
    </source>
</evidence>
<sequence length="559" mass="61049">MVDELPTRPEILASWRRTQEAGLAPDSRLDPDKTEPFDEASRLRRAAAPVLDELAAALDGSRYTLILADQNALLVDIRYGRDAMRSALDEVGAVVGGRFTEAATGTNSIATALELRRGLSVHGSEHYLESFRRFACYGLPITDPATRRNAGVLDITCLEEDASELLRPFLLRGVRDIEARLLGDTRRAHRRMLAAFDAAALATSDALVGLAADLVLTNDAAAELLEPADHAALQSVALDMERMRRRTWRCAFELNSGVQLELEATVLDGGVLVRLMHGRRTAPVRRRRRVDASPDWHAPLERDLARYRAAGSSVLVHGEPGTGRRTVARRLTTEGPLERGGHGSTIELDGPSVSPNTVGDIPPGTRTVLITDADLLSEEVAALVERRVARDDLRLVLTTTATALKGHVAMLVARCPVRLELPTLRSRRDRIPGLATALLRERNAGLRLTPNALRVLASQDWPGNLRELISVIEHLADLRSTGDLTEADLPPGYRVLRRATPGAMEQAERDAIIEALRECDGNKVHAAAKLGISRTTLYKHIRMHRIDVAALRLGSDVAG</sequence>